<reference evidence="1 2" key="1">
    <citation type="submission" date="2017-08" db="EMBL/GenBank/DDBJ databases">
        <title>Infants hospitalized years apart are colonized by the same room-sourced microbial strains.</title>
        <authorList>
            <person name="Brooks B."/>
            <person name="Olm M.R."/>
            <person name="Firek B.A."/>
            <person name="Baker R."/>
            <person name="Thomas B.C."/>
            <person name="Morowitz M.J."/>
            <person name="Banfield J.F."/>
        </authorList>
    </citation>
    <scope>NUCLEOTIDE SEQUENCE [LARGE SCALE GENOMIC DNA]</scope>
    <source>
        <strain evidence="1">S2_005_002_R2_33</strain>
    </source>
</reference>
<proteinExistence type="predicted"/>
<name>A0A2W5NXT3_9SPHN</name>
<organism evidence="1 2">
    <name type="scientific">Novosphingobium pentaromativorans</name>
    <dbReference type="NCBI Taxonomy" id="205844"/>
    <lineage>
        <taxon>Bacteria</taxon>
        <taxon>Pseudomonadati</taxon>
        <taxon>Pseudomonadota</taxon>
        <taxon>Alphaproteobacteria</taxon>
        <taxon>Sphingomonadales</taxon>
        <taxon>Sphingomonadaceae</taxon>
        <taxon>Novosphingobium</taxon>
    </lineage>
</organism>
<evidence type="ECO:0000313" key="2">
    <source>
        <dbReference type="Proteomes" id="UP000249082"/>
    </source>
</evidence>
<dbReference type="Proteomes" id="UP000249082">
    <property type="component" value="Unassembled WGS sequence"/>
</dbReference>
<accession>A0A2W5NXT3</accession>
<protein>
    <submittedName>
        <fullName evidence="1">DUF1826 domain-containing protein</fullName>
    </submittedName>
</protein>
<dbReference type="EMBL" id="QFPX01000003">
    <property type="protein sequence ID" value="PZQ56719.1"/>
    <property type="molecule type" value="Genomic_DNA"/>
</dbReference>
<dbReference type="AlphaFoldDB" id="A0A2W5NXT3"/>
<comment type="caution">
    <text evidence="1">The sequence shown here is derived from an EMBL/GenBank/DDBJ whole genome shotgun (WGS) entry which is preliminary data.</text>
</comment>
<evidence type="ECO:0000313" key="1">
    <source>
        <dbReference type="EMBL" id="PZQ56719.1"/>
    </source>
</evidence>
<dbReference type="Pfam" id="PF08856">
    <property type="entry name" value="DUF1826"/>
    <property type="match status" value="1"/>
</dbReference>
<dbReference type="InterPro" id="IPR014955">
    <property type="entry name" value="DUF1826"/>
</dbReference>
<gene>
    <name evidence="1" type="ORF">DI555_05110</name>
</gene>
<sequence length="228" mass="24617">MAAHSRPLPALGLFRAGGGTVNLTEMERVRTAWTASGDAAVLERIHDEAIHLALWQRPRPKGLDWLDRLHFDEIDDVQKDLPIAGLAAALLSELEAAGYPVGVRAAVLAAEIAALAGRFAQIMAIDTVRLRLEVVETDACRKFHMDNVKARLLAPLTEPGTQWIETDRGADAPINHLHAGEVGLFKGRIWAESPAILHRSPPIAGLGLSRLLLVLDLPVAPPAGNHQP</sequence>